<gene>
    <name evidence="2" type="ORF">QE152_g4214</name>
</gene>
<sequence>MSEEDNLGNVLFEWATNSEFQAIFLVGCTCVGIWVLIKWIMQVLYACLLGFVALLFGCCDIDCNARLEENSSERCFAETHRDD</sequence>
<keyword evidence="1" id="KW-0812">Transmembrane</keyword>
<evidence type="ECO:0000256" key="1">
    <source>
        <dbReference type="SAM" id="Phobius"/>
    </source>
</evidence>
<evidence type="ECO:0000313" key="3">
    <source>
        <dbReference type="Proteomes" id="UP001458880"/>
    </source>
</evidence>
<reference evidence="2 3" key="1">
    <citation type="journal article" date="2024" name="BMC Genomics">
        <title>De novo assembly and annotation of Popillia japonica's genome with initial clues to its potential as an invasive pest.</title>
        <authorList>
            <person name="Cucini C."/>
            <person name="Boschi S."/>
            <person name="Funari R."/>
            <person name="Cardaioli E."/>
            <person name="Iannotti N."/>
            <person name="Marturano G."/>
            <person name="Paoli F."/>
            <person name="Bruttini M."/>
            <person name="Carapelli A."/>
            <person name="Frati F."/>
            <person name="Nardi F."/>
        </authorList>
    </citation>
    <scope>NUCLEOTIDE SEQUENCE [LARGE SCALE GENOMIC DNA]</scope>
    <source>
        <strain evidence="2">DMR45628</strain>
    </source>
</reference>
<accession>A0AAW1N3C4</accession>
<organism evidence="2 3">
    <name type="scientific">Popillia japonica</name>
    <name type="common">Japanese beetle</name>
    <dbReference type="NCBI Taxonomy" id="7064"/>
    <lineage>
        <taxon>Eukaryota</taxon>
        <taxon>Metazoa</taxon>
        <taxon>Ecdysozoa</taxon>
        <taxon>Arthropoda</taxon>
        <taxon>Hexapoda</taxon>
        <taxon>Insecta</taxon>
        <taxon>Pterygota</taxon>
        <taxon>Neoptera</taxon>
        <taxon>Endopterygota</taxon>
        <taxon>Coleoptera</taxon>
        <taxon>Polyphaga</taxon>
        <taxon>Scarabaeiformia</taxon>
        <taxon>Scarabaeidae</taxon>
        <taxon>Rutelinae</taxon>
        <taxon>Popillia</taxon>
    </lineage>
</organism>
<keyword evidence="1" id="KW-1133">Transmembrane helix</keyword>
<name>A0AAW1N3C4_POPJA</name>
<dbReference type="Proteomes" id="UP001458880">
    <property type="component" value="Unassembled WGS sequence"/>
</dbReference>
<keyword evidence="3" id="KW-1185">Reference proteome</keyword>
<evidence type="ECO:0000313" key="2">
    <source>
        <dbReference type="EMBL" id="KAK9752470.1"/>
    </source>
</evidence>
<dbReference type="AlphaFoldDB" id="A0AAW1N3C4"/>
<dbReference type="EMBL" id="JASPKY010000020">
    <property type="protein sequence ID" value="KAK9752470.1"/>
    <property type="molecule type" value="Genomic_DNA"/>
</dbReference>
<feature type="transmembrane region" description="Helical" evidence="1">
    <location>
        <begin position="20"/>
        <end position="37"/>
    </location>
</feature>
<proteinExistence type="predicted"/>
<keyword evidence="1" id="KW-0472">Membrane</keyword>
<comment type="caution">
    <text evidence="2">The sequence shown here is derived from an EMBL/GenBank/DDBJ whole genome shotgun (WGS) entry which is preliminary data.</text>
</comment>
<protein>
    <submittedName>
        <fullName evidence="2">Uncharacterized protein</fullName>
    </submittedName>
</protein>